<keyword evidence="3" id="KW-1185">Reference proteome</keyword>
<accession>A0A1L9QSZ6</accession>
<dbReference type="Proteomes" id="UP000183940">
    <property type="component" value="Unassembled WGS sequence"/>
</dbReference>
<organism evidence="2 3">
    <name type="scientific">Roseofilum reptotaenium AO1-A</name>
    <dbReference type="NCBI Taxonomy" id="1925591"/>
    <lineage>
        <taxon>Bacteria</taxon>
        <taxon>Bacillati</taxon>
        <taxon>Cyanobacteriota</taxon>
        <taxon>Cyanophyceae</taxon>
        <taxon>Desertifilales</taxon>
        <taxon>Desertifilaceae</taxon>
        <taxon>Roseofilum</taxon>
    </lineage>
</organism>
<evidence type="ECO:0000313" key="3">
    <source>
        <dbReference type="Proteomes" id="UP000183940"/>
    </source>
</evidence>
<comment type="caution">
    <text evidence="2">The sequence shown here is derived from an EMBL/GenBank/DDBJ whole genome shotgun (WGS) entry which is preliminary data.</text>
</comment>
<proteinExistence type="predicted"/>
<feature type="region of interest" description="Disordered" evidence="1">
    <location>
        <begin position="11"/>
        <end position="44"/>
    </location>
</feature>
<gene>
    <name evidence="2" type="ORF">BI308_09940</name>
</gene>
<sequence length="240" mass="26979">MKPNFWVKRIKTPSSGSEAKTKTRPFPGLAKYPEPMEATPGFGRDEKGNKVWNYSRICRMVRIDKKDLRPNGKPEKFCFPQFCEQKGKGDIDWGPYNFESVLFPTPEDKGKLLLMVEGEQCTDTAAKLGIKALTVQASEWRVETVSPWLKELADLGYAGFVLIPDNDVAGGKKMDIIQQACQIVGLHSVRLGMKTLWADCPEAGDITDWYEAGLASPEILEKAVEDVWRMPIEPPVEENK</sequence>
<evidence type="ECO:0000256" key="1">
    <source>
        <dbReference type="SAM" id="MobiDB-lite"/>
    </source>
</evidence>
<reference evidence="2" key="1">
    <citation type="submission" date="2016-10" db="EMBL/GenBank/DDBJ databases">
        <title>CRISPR-Cas defence system in Roseofilum reptotaenium: evidence of a bacteriophage-cyanobacterium arms race in the coral black band disease.</title>
        <authorList>
            <person name="Buerger P."/>
            <person name="Wood-Charlson E.M."/>
            <person name="Weynberg K.D."/>
            <person name="Willis B."/>
            <person name="Van Oppen M.J."/>
        </authorList>
    </citation>
    <scope>NUCLEOTIDE SEQUENCE [LARGE SCALE GENOMIC DNA]</scope>
    <source>
        <strain evidence="2">AO1-A</strain>
    </source>
</reference>
<dbReference type="EMBL" id="MLAW01000013">
    <property type="protein sequence ID" value="OJJ25825.1"/>
    <property type="molecule type" value="Genomic_DNA"/>
</dbReference>
<dbReference type="AlphaFoldDB" id="A0A1L9QSZ6"/>
<protein>
    <recommendedName>
        <fullName evidence="4">Toprim domain-containing protein</fullName>
    </recommendedName>
</protein>
<evidence type="ECO:0000313" key="2">
    <source>
        <dbReference type="EMBL" id="OJJ25825.1"/>
    </source>
</evidence>
<name>A0A1L9QSZ6_9CYAN</name>
<evidence type="ECO:0008006" key="4">
    <source>
        <dbReference type="Google" id="ProtNLM"/>
    </source>
</evidence>